<protein>
    <submittedName>
        <fullName evidence="2">Transcriptional regulator, TrmB (Modular protein)</fullName>
    </submittedName>
</protein>
<proteinExistence type="predicted"/>
<dbReference type="Pfam" id="PF01978">
    <property type="entry name" value="TrmB"/>
    <property type="match status" value="1"/>
</dbReference>
<dbReference type="Gene3D" id="1.10.10.10">
    <property type="entry name" value="Winged helix-like DNA-binding domain superfamily/Winged helix DNA-binding domain"/>
    <property type="match status" value="1"/>
</dbReference>
<evidence type="ECO:0000259" key="1">
    <source>
        <dbReference type="Pfam" id="PF01978"/>
    </source>
</evidence>
<reference evidence="3" key="1">
    <citation type="submission" date="2017-06" db="EMBL/GenBank/DDBJ databases">
        <authorList>
            <person name="Cremers G."/>
        </authorList>
    </citation>
    <scope>NUCLEOTIDE SEQUENCE [LARGE SCALE GENOMIC DNA]</scope>
</reference>
<name>A0A284VJJ9_9EURY</name>
<gene>
    <name evidence="2" type="ORF">MNV_120028</name>
</gene>
<dbReference type="InterPro" id="IPR036388">
    <property type="entry name" value="WH-like_DNA-bd_sf"/>
</dbReference>
<feature type="domain" description="Transcription regulator TrmB N-terminal" evidence="1">
    <location>
        <begin position="46"/>
        <end position="98"/>
    </location>
</feature>
<accession>A0A284VJJ9</accession>
<evidence type="ECO:0000313" key="2">
    <source>
        <dbReference type="EMBL" id="SNQ59461.1"/>
    </source>
</evidence>
<organism evidence="2 3">
    <name type="scientific">Candidatus Methanoperedens nitratireducens</name>
    <dbReference type="NCBI Taxonomy" id="1392998"/>
    <lineage>
        <taxon>Archaea</taxon>
        <taxon>Methanobacteriati</taxon>
        <taxon>Methanobacteriota</taxon>
        <taxon>Stenosarchaea group</taxon>
        <taxon>Methanomicrobia</taxon>
        <taxon>Methanosarcinales</taxon>
        <taxon>ANME-2 cluster</taxon>
        <taxon>Candidatus Methanoperedentaceae</taxon>
        <taxon>Candidatus Methanoperedens</taxon>
    </lineage>
</organism>
<sequence length="144" mass="17044">MVLSKRYSEFMNSLKNENKMHEAGFQTVEELMMASEPKFNGVMRCVFKIKDYEIEVYFYLLDHAGSTIMEISDFLNKDRSSIQRSLQTLMDKGMINRKFRVLGVGGFAYIYIATPIDETKKIMERELQVWYNMMSKLVMKFEKQ</sequence>
<dbReference type="InterPro" id="IPR002831">
    <property type="entry name" value="Tscrpt_reg_TrmB_N"/>
</dbReference>
<dbReference type="EMBL" id="FZMP01000024">
    <property type="protein sequence ID" value="SNQ59461.1"/>
    <property type="molecule type" value="Genomic_DNA"/>
</dbReference>
<dbReference type="InterPro" id="IPR036390">
    <property type="entry name" value="WH_DNA-bd_sf"/>
</dbReference>
<evidence type="ECO:0000313" key="3">
    <source>
        <dbReference type="Proteomes" id="UP000218615"/>
    </source>
</evidence>
<dbReference type="Proteomes" id="UP000218615">
    <property type="component" value="Unassembled WGS sequence"/>
</dbReference>
<dbReference type="RefSeq" id="WP_096203833.1">
    <property type="nucleotide sequence ID" value="NZ_FZMP01000024.1"/>
</dbReference>
<dbReference type="SUPFAM" id="SSF46785">
    <property type="entry name" value="Winged helix' DNA-binding domain"/>
    <property type="match status" value="1"/>
</dbReference>
<dbReference type="AlphaFoldDB" id="A0A284VJJ9"/>
<keyword evidence="3" id="KW-1185">Reference proteome</keyword>
<dbReference type="OrthoDB" id="51378at2157"/>